<evidence type="ECO:0000313" key="3">
    <source>
        <dbReference type="Proteomes" id="UP001176940"/>
    </source>
</evidence>
<name>A0ABN9MN70_9NEOB</name>
<evidence type="ECO:0000256" key="1">
    <source>
        <dbReference type="SAM" id="MobiDB-lite"/>
    </source>
</evidence>
<proteinExistence type="predicted"/>
<feature type="compositionally biased region" description="Polar residues" evidence="1">
    <location>
        <begin position="61"/>
        <end position="73"/>
    </location>
</feature>
<dbReference type="Proteomes" id="UP001176940">
    <property type="component" value="Unassembled WGS sequence"/>
</dbReference>
<evidence type="ECO:0000313" key="2">
    <source>
        <dbReference type="EMBL" id="CAJ0968201.1"/>
    </source>
</evidence>
<dbReference type="PROSITE" id="PS50092">
    <property type="entry name" value="TSP1"/>
    <property type="match status" value="1"/>
</dbReference>
<dbReference type="Gene3D" id="2.20.100.10">
    <property type="entry name" value="Thrombospondin type-1 (TSP1) repeat"/>
    <property type="match status" value="1"/>
</dbReference>
<protein>
    <submittedName>
        <fullName evidence="2">Uncharacterized protein</fullName>
    </submittedName>
</protein>
<dbReference type="SUPFAM" id="SSF82895">
    <property type="entry name" value="TSP-1 type 1 repeat"/>
    <property type="match status" value="1"/>
</dbReference>
<dbReference type="Pfam" id="PF19030">
    <property type="entry name" value="TSP1_ADAMTS"/>
    <property type="match status" value="1"/>
</dbReference>
<reference evidence="2" key="1">
    <citation type="submission" date="2023-07" db="EMBL/GenBank/DDBJ databases">
        <authorList>
            <person name="Stuckert A."/>
        </authorList>
    </citation>
    <scope>NUCLEOTIDE SEQUENCE</scope>
</reference>
<dbReference type="EMBL" id="CAUEEQ010079036">
    <property type="protein sequence ID" value="CAJ0968201.1"/>
    <property type="molecule type" value="Genomic_DNA"/>
</dbReference>
<feature type="region of interest" description="Disordered" evidence="1">
    <location>
        <begin position="38"/>
        <end position="117"/>
    </location>
</feature>
<sequence length="192" mass="21057">MQQPFQGYISVIKMHFGTNLPAGRFGGRTAHALAILQDGGTQGEDGRTDTGRPGEPLNGQLDVTDTSNPTGNRDSFIDTDVHIGQPTGSLPSRQPGRVPSYQPDNQVPPLQPPRRNRDFNWKQMGSTDCSVTCGKGSRYPIFRCVNRITHEEVSDVFCDLTTKPSSEEEPCNHFPCPALVCNKLEANEESTI</sequence>
<organism evidence="2 3">
    <name type="scientific">Ranitomeya imitator</name>
    <name type="common">mimic poison frog</name>
    <dbReference type="NCBI Taxonomy" id="111125"/>
    <lineage>
        <taxon>Eukaryota</taxon>
        <taxon>Metazoa</taxon>
        <taxon>Chordata</taxon>
        <taxon>Craniata</taxon>
        <taxon>Vertebrata</taxon>
        <taxon>Euteleostomi</taxon>
        <taxon>Amphibia</taxon>
        <taxon>Batrachia</taxon>
        <taxon>Anura</taxon>
        <taxon>Neobatrachia</taxon>
        <taxon>Hyloidea</taxon>
        <taxon>Dendrobatidae</taxon>
        <taxon>Dendrobatinae</taxon>
        <taxon>Ranitomeya</taxon>
    </lineage>
</organism>
<dbReference type="InterPro" id="IPR000884">
    <property type="entry name" value="TSP1_rpt"/>
</dbReference>
<comment type="caution">
    <text evidence="2">The sequence shown here is derived from an EMBL/GenBank/DDBJ whole genome shotgun (WGS) entry which is preliminary data.</text>
</comment>
<accession>A0ABN9MN70</accession>
<dbReference type="InterPro" id="IPR036383">
    <property type="entry name" value="TSP1_rpt_sf"/>
</dbReference>
<keyword evidence="3" id="KW-1185">Reference proteome</keyword>
<gene>
    <name evidence="2" type="ORF">RIMI_LOCUS22896714</name>
</gene>